<evidence type="ECO:0000313" key="1">
    <source>
        <dbReference type="EMBL" id="GEX63086.1"/>
    </source>
</evidence>
<proteinExistence type="predicted"/>
<reference evidence="1" key="1">
    <citation type="journal article" date="2019" name="Sci. Rep.">
        <title>Draft genome of Tanacetum cinerariifolium, the natural source of mosquito coil.</title>
        <authorList>
            <person name="Yamashiro T."/>
            <person name="Shiraishi A."/>
            <person name="Satake H."/>
            <person name="Nakayama K."/>
        </authorList>
    </citation>
    <scope>NUCLEOTIDE SEQUENCE</scope>
</reference>
<dbReference type="EMBL" id="BKCJ010120027">
    <property type="protein sequence ID" value="GEX63086.1"/>
    <property type="molecule type" value="Genomic_DNA"/>
</dbReference>
<accession>A0A699H8S6</accession>
<organism evidence="1">
    <name type="scientific">Tanacetum cinerariifolium</name>
    <name type="common">Dalmatian daisy</name>
    <name type="synonym">Chrysanthemum cinerariifolium</name>
    <dbReference type="NCBI Taxonomy" id="118510"/>
    <lineage>
        <taxon>Eukaryota</taxon>
        <taxon>Viridiplantae</taxon>
        <taxon>Streptophyta</taxon>
        <taxon>Embryophyta</taxon>
        <taxon>Tracheophyta</taxon>
        <taxon>Spermatophyta</taxon>
        <taxon>Magnoliopsida</taxon>
        <taxon>eudicotyledons</taxon>
        <taxon>Gunneridae</taxon>
        <taxon>Pentapetalae</taxon>
        <taxon>asterids</taxon>
        <taxon>campanulids</taxon>
        <taxon>Asterales</taxon>
        <taxon>Asteraceae</taxon>
        <taxon>Asteroideae</taxon>
        <taxon>Anthemideae</taxon>
        <taxon>Anthemidinae</taxon>
        <taxon>Tanacetum</taxon>
    </lineage>
</organism>
<name>A0A699H8S6_TANCI</name>
<sequence>MGDKILQHNESFRYLRLILHKSGRIDEVVSDLIKASWMKVEVMELRILRWTCGKTLLDVILNRVYRAQLKVETINNKMREGRLVDGLRRRSRPKLMWEDIVKHDMNELLLSEDMKSNRNEWRAKIRLGG</sequence>
<comment type="caution">
    <text evidence="1">The sequence shown here is derived from an EMBL/GenBank/DDBJ whole genome shotgun (WGS) entry which is preliminary data.</text>
</comment>
<dbReference type="AlphaFoldDB" id="A0A699H8S6"/>
<protein>
    <submittedName>
        <fullName evidence="1">GATA transcription factor 24</fullName>
    </submittedName>
</protein>
<gene>
    <name evidence="1" type="ORF">Tci_335061</name>
</gene>